<dbReference type="PANTHER" id="PTHR21568:SF0">
    <property type="entry name" value="TRNA PSEUDOURIDINE SYNTHASE PUS10"/>
    <property type="match status" value="1"/>
</dbReference>
<dbReference type="AlphaFoldDB" id="A0A914CAW7"/>
<keyword evidence="3" id="KW-0819">tRNA processing</keyword>
<dbReference type="SUPFAM" id="SSF55120">
    <property type="entry name" value="Pseudouridine synthase"/>
    <property type="match status" value="1"/>
</dbReference>
<dbReference type="InterPro" id="IPR048741">
    <property type="entry name" value="Pus10-like_C"/>
</dbReference>
<keyword evidence="9" id="KW-1185">Reference proteome</keyword>
<accession>A0A914CAW7</accession>
<name>A0A914CAW7_9BILA</name>
<dbReference type="FunFam" id="3.30.70.2510:FF:000001">
    <property type="entry name" value="tRNA pseudouridine synthase Pus10"/>
    <property type="match status" value="1"/>
</dbReference>
<dbReference type="WBParaSite" id="ACRNAN_Path_719.g2715.t1">
    <property type="protein sequence ID" value="ACRNAN_Path_719.g2715.t1"/>
    <property type="gene ID" value="ACRNAN_Path_719.g2715"/>
</dbReference>
<dbReference type="Gene3D" id="3.30.70.2510">
    <property type="match status" value="1"/>
</dbReference>
<dbReference type="GO" id="GO:0031119">
    <property type="term" value="P:tRNA pseudouridine synthesis"/>
    <property type="evidence" value="ECO:0007669"/>
    <property type="project" value="TreeGrafter"/>
</dbReference>
<protein>
    <recommendedName>
        <fullName evidence="2">tRNA pseudouridine(55) synthase</fullName>
        <ecNumber evidence="2">5.4.99.25</ecNumber>
    </recommendedName>
    <alternativeName>
        <fullName evidence="7">tRNA pseudouridine 55 synthase</fullName>
    </alternativeName>
    <alternativeName>
        <fullName evidence="5">tRNA pseudouridylate synthase</fullName>
    </alternativeName>
    <alternativeName>
        <fullName evidence="6">tRNA-uridine isomerase</fullName>
    </alternativeName>
</protein>
<dbReference type="Gene3D" id="3.30.70.3190">
    <property type="match status" value="1"/>
</dbReference>
<evidence type="ECO:0000256" key="5">
    <source>
        <dbReference type="ARBA" id="ARBA00075270"/>
    </source>
</evidence>
<dbReference type="EC" id="5.4.99.25" evidence="2"/>
<reference evidence="10" key="1">
    <citation type="submission" date="2022-11" db="UniProtKB">
        <authorList>
            <consortium name="WormBaseParasite"/>
        </authorList>
    </citation>
    <scope>IDENTIFICATION</scope>
</reference>
<proteinExistence type="inferred from homology"/>
<evidence type="ECO:0000256" key="2">
    <source>
        <dbReference type="ARBA" id="ARBA00012787"/>
    </source>
</evidence>
<dbReference type="InterPro" id="IPR039894">
    <property type="entry name" value="Pus10-like"/>
</dbReference>
<evidence type="ECO:0000256" key="4">
    <source>
        <dbReference type="ARBA" id="ARBA00023235"/>
    </source>
</evidence>
<evidence type="ECO:0000256" key="6">
    <source>
        <dbReference type="ARBA" id="ARBA00079393"/>
    </source>
</evidence>
<evidence type="ECO:0000256" key="3">
    <source>
        <dbReference type="ARBA" id="ARBA00022694"/>
    </source>
</evidence>
<dbReference type="Proteomes" id="UP000887540">
    <property type="component" value="Unplaced"/>
</dbReference>
<keyword evidence="4" id="KW-0413">Isomerase</keyword>
<comment type="similarity">
    <text evidence="1">Belongs to the pseudouridine synthase Pus10 family.</text>
</comment>
<evidence type="ECO:0000313" key="9">
    <source>
        <dbReference type="Proteomes" id="UP000887540"/>
    </source>
</evidence>
<feature type="domain" description="Pus10-like C-terminal" evidence="8">
    <location>
        <begin position="102"/>
        <end position="341"/>
    </location>
</feature>
<evidence type="ECO:0000259" key="8">
    <source>
        <dbReference type="Pfam" id="PF21238"/>
    </source>
</evidence>
<evidence type="ECO:0000256" key="1">
    <source>
        <dbReference type="ARBA" id="ARBA00009652"/>
    </source>
</evidence>
<dbReference type="Pfam" id="PF21238">
    <property type="entry name" value="Pus10_C"/>
    <property type="match status" value="1"/>
</dbReference>
<organism evidence="9 10">
    <name type="scientific">Acrobeloides nanus</name>
    <dbReference type="NCBI Taxonomy" id="290746"/>
    <lineage>
        <taxon>Eukaryota</taxon>
        <taxon>Metazoa</taxon>
        <taxon>Ecdysozoa</taxon>
        <taxon>Nematoda</taxon>
        <taxon>Chromadorea</taxon>
        <taxon>Rhabditida</taxon>
        <taxon>Tylenchina</taxon>
        <taxon>Cephalobomorpha</taxon>
        <taxon>Cephaloboidea</taxon>
        <taxon>Cephalobidae</taxon>
        <taxon>Acrobeloides</taxon>
    </lineage>
</organism>
<dbReference type="GO" id="GO:0160148">
    <property type="term" value="F:tRNA pseudouridine(55) synthase activity"/>
    <property type="evidence" value="ECO:0007669"/>
    <property type="project" value="UniProtKB-EC"/>
</dbReference>
<sequence length="352" mass="40566">MAIGLRPTLNSDFTITINFNKNEFMQKDMDFLLCHFGQEFSTVGKKRKFNEPDLDTAVLYTKIKVDQISSKLNSKIAREYQMSSPTSKCEFSFSFERDLVCIGGRYCKFSRSLPQSPWATEIGEVPEPGKSVSEKICKVLEEYFKADSSRFTTSGREDIDVRMLGTGRPFAVQLLNCRRLKPLSSLSQVKTLFDLQKKINEDIDIQIRDLCRVTSKEAQILNVGQEEKKKVYSAVCYTQVPITEEMIKHLKEKYPLEIVQKTVVRVLKRRPLLDRNRTIYFMSAMKLDEFHFLLKLETQAGTYVKEFVTGDFGRTRPSLADLMEIELGKVDILQLDVEHVDLDWPPKSIHAV</sequence>
<dbReference type="GO" id="GO:0003723">
    <property type="term" value="F:RNA binding"/>
    <property type="evidence" value="ECO:0007669"/>
    <property type="project" value="InterPro"/>
</dbReference>
<dbReference type="InterPro" id="IPR020103">
    <property type="entry name" value="PsdUridine_synth_cat_dom_sf"/>
</dbReference>
<evidence type="ECO:0000256" key="7">
    <source>
        <dbReference type="ARBA" id="ARBA00083669"/>
    </source>
</evidence>
<dbReference type="PANTHER" id="PTHR21568">
    <property type="entry name" value="TRNA PSEUDOURIDINE SYNTHASE PUS10"/>
    <property type="match status" value="1"/>
</dbReference>
<dbReference type="FunFam" id="3.30.70.3190:FF:000001">
    <property type="entry name" value="tRNA pseudouridine synthase Pus10"/>
    <property type="match status" value="1"/>
</dbReference>
<evidence type="ECO:0000313" key="10">
    <source>
        <dbReference type="WBParaSite" id="ACRNAN_Path_719.g2715.t1"/>
    </source>
</evidence>